<dbReference type="EMBL" id="JBBPBN010000258">
    <property type="protein sequence ID" value="KAK8491600.1"/>
    <property type="molecule type" value="Genomic_DNA"/>
</dbReference>
<keyword evidence="4" id="KW-1185">Reference proteome</keyword>
<feature type="region of interest" description="Disordered" evidence="1">
    <location>
        <begin position="201"/>
        <end position="300"/>
    </location>
</feature>
<dbReference type="InterPro" id="IPR006564">
    <property type="entry name" value="Znf_PMZ"/>
</dbReference>
<gene>
    <name evidence="3" type="ORF">V6N11_063089</name>
</gene>
<proteinExistence type="predicted"/>
<name>A0ABR2AF92_9ROSI</name>
<dbReference type="SMART" id="SM00575">
    <property type="entry name" value="ZnF_PMZ"/>
    <property type="match status" value="1"/>
</dbReference>
<comment type="caution">
    <text evidence="3">The sequence shown here is derived from an EMBL/GenBank/DDBJ whole genome shotgun (WGS) entry which is preliminary data.</text>
</comment>
<feature type="domain" description="Zinc finger PMZ-type" evidence="2">
    <location>
        <begin position="299"/>
        <end position="321"/>
    </location>
</feature>
<accession>A0ABR2AF92</accession>
<evidence type="ECO:0000256" key="1">
    <source>
        <dbReference type="SAM" id="MobiDB-lite"/>
    </source>
</evidence>
<evidence type="ECO:0000259" key="2">
    <source>
        <dbReference type="SMART" id="SM00575"/>
    </source>
</evidence>
<dbReference type="Proteomes" id="UP001396334">
    <property type="component" value="Unassembled WGS sequence"/>
</dbReference>
<organism evidence="3 4">
    <name type="scientific">Hibiscus sabdariffa</name>
    <name type="common">roselle</name>
    <dbReference type="NCBI Taxonomy" id="183260"/>
    <lineage>
        <taxon>Eukaryota</taxon>
        <taxon>Viridiplantae</taxon>
        <taxon>Streptophyta</taxon>
        <taxon>Embryophyta</taxon>
        <taxon>Tracheophyta</taxon>
        <taxon>Spermatophyta</taxon>
        <taxon>Magnoliopsida</taxon>
        <taxon>eudicotyledons</taxon>
        <taxon>Gunneridae</taxon>
        <taxon>Pentapetalae</taxon>
        <taxon>rosids</taxon>
        <taxon>malvids</taxon>
        <taxon>Malvales</taxon>
        <taxon>Malvaceae</taxon>
        <taxon>Malvoideae</taxon>
        <taxon>Hibiscus</taxon>
    </lineage>
</organism>
<sequence length="342" mass="38613">MDEFLKVWPMITEAYFSELNDLGDAIKVACDFGLCTGKSVNQVDNVFHLILVFGVNSKICCDNFSLFQIFGMVEKFGLEGPFCLYWRVSGSALSKVSVRQLRSDSDCDEGDLEVDDLVAEDEGDDDEVVVEDEVAVENDLEVEDDLEVEEEVAVEEDIGVEDDLEVEEEVAAEEEIGLEDDLEVEEEVVVEEEIGVEDVVVEEEMDVEEEIGVEDDLEVEVEEEVEEEDARENREEFEDSDTEFRVDEEEQQENIGIGIRVQRQMDGFGADGVRVNPKIEFDSDKSDELHSDHDSDIPRRWDLSGIPCIHAISAIQETNRKPEDYGNLSATTRALKLPYTPT</sequence>
<feature type="compositionally biased region" description="Basic and acidic residues" evidence="1">
    <location>
        <begin position="277"/>
        <end position="300"/>
    </location>
</feature>
<feature type="compositionally biased region" description="Acidic residues" evidence="1">
    <location>
        <begin position="201"/>
        <end position="252"/>
    </location>
</feature>
<evidence type="ECO:0000313" key="4">
    <source>
        <dbReference type="Proteomes" id="UP001396334"/>
    </source>
</evidence>
<evidence type="ECO:0000313" key="3">
    <source>
        <dbReference type="EMBL" id="KAK8491600.1"/>
    </source>
</evidence>
<protein>
    <recommendedName>
        <fullName evidence="2">Zinc finger PMZ-type domain-containing protein</fullName>
    </recommendedName>
</protein>
<reference evidence="3 4" key="1">
    <citation type="journal article" date="2024" name="G3 (Bethesda)">
        <title>Genome assembly of Hibiscus sabdariffa L. provides insights into metabolisms of medicinal natural products.</title>
        <authorList>
            <person name="Kim T."/>
        </authorList>
    </citation>
    <scope>NUCLEOTIDE SEQUENCE [LARGE SCALE GENOMIC DNA]</scope>
    <source>
        <strain evidence="3">TK-2024</strain>
        <tissue evidence="3">Old leaves</tissue>
    </source>
</reference>